<keyword evidence="3" id="KW-1185">Reference proteome</keyword>
<name>A0ABY7C9N7_9BASI</name>
<accession>A0ABY7C9N7</accession>
<gene>
    <name evidence="2" type="ORF">PtA15_1A526</name>
</gene>
<sequence>MPHPRLQTKKSRRESSPNSVSMPNAPRARSRSISSVSEEPATTNPIDVDKEHPDELLTTPSASGGPAGATTDPEELSTSGLD</sequence>
<dbReference type="EMBL" id="CP110421">
    <property type="protein sequence ID" value="WAQ81187.1"/>
    <property type="molecule type" value="Genomic_DNA"/>
</dbReference>
<feature type="region of interest" description="Disordered" evidence="1">
    <location>
        <begin position="1"/>
        <end position="82"/>
    </location>
</feature>
<proteinExistence type="predicted"/>
<reference evidence="2" key="1">
    <citation type="submission" date="2022-10" db="EMBL/GenBank/DDBJ databases">
        <title>Puccinia triticina Genome sequencing and assembly.</title>
        <authorList>
            <person name="Li C."/>
        </authorList>
    </citation>
    <scope>NUCLEOTIDE SEQUENCE</scope>
    <source>
        <strain evidence="2">Pt15</strain>
    </source>
</reference>
<evidence type="ECO:0000313" key="3">
    <source>
        <dbReference type="Proteomes" id="UP001164743"/>
    </source>
</evidence>
<dbReference type="Proteomes" id="UP001164743">
    <property type="component" value="Chromosome 1A"/>
</dbReference>
<dbReference type="GeneID" id="77806458"/>
<feature type="compositionally biased region" description="Basic residues" evidence="1">
    <location>
        <begin position="1"/>
        <end position="12"/>
    </location>
</feature>
<organism evidence="2 3">
    <name type="scientific">Puccinia triticina</name>
    <dbReference type="NCBI Taxonomy" id="208348"/>
    <lineage>
        <taxon>Eukaryota</taxon>
        <taxon>Fungi</taxon>
        <taxon>Dikarya</taxon>
        <taxon>Basidiomycota</taxon>
        <taxon>Pucciniomycotina</taxon>
        <taxon>Pucciniomycetes</taxon>
        <taxon>Pucciniales</taxon>
        <taxon>Pucciniaceae</taxon>
        <taxon>Puccinia</taxon>
    </lineage>
</organism>
<evidence type="ECO:0000256" key="1">
    <source>
        <dbReference type="SAM" id="MobiDB-lite"/>
    </source>
</evidence>
<dbReference type="RefSeq" id="XP_053016742.1">
    <property type="nucleotide sequence ID" value="XM_053165563.1"/>
</dbReference>
<feature type="compositionally biased region" description="Polar residues" evidence="1">
    <location>
        <begin position="31"/>
        <end position="45"/>
    </location>
</feature>
<protein>
    <submittedName>
        <fullName evidence="2">Uncharacterized protein</fullName>
    </submittedName>
</protein>
<evidence type="ECO:0000313" key="2">
    <source>
        <dbReference type="EMBL" id="WAQ81187.1"/>
    </source>
</evidence>